<dbReference type="Pfam" id="PF13443">
    <property type="entry name" value="HTH_26"/>
    <property type="match status" value="1"/>
</dbReference>
<dbReference type="RefSeq" id="WP_153091442.1">
    <property type="nucleotide sequence ID" value="NZ_VZAH01000077.1"/>
</dbReference>
<dbReference type="InterPro" id="IPR001387">
    <property type="entry name" value="Cro/C1-type_HTH"/>
</dbReference>
<dbReference type="OrthoDB" id="660795at2"/>
<dbReference type="SUPFAM" id="SSF47413">
    <property type="entry name" value="lambda repressor-like DNA-binding domains"/>
    <property type="match status" value="1"/>
</dbReference>
<comment type="caution">
    <text evidence="3">The sequence shown here is derived from an EMBL/GenBank/DDBJ whole genome shotgun (WGS) entry which is preliminary data.</text>
</comment>
<feature type="domain" description="HTH cro/C1-type" evidence="2">
    <location>
        <begin position="6"/>
        <end position="59"/>
    </location>
</feature>
<dbReference type="PROSITE" id="PS50943">
    <property type="entry name" value="HTH_CROC1"/>
    <property type="match status" value="1"/>
</dbReference>
<evidence type="ECO:0000313" key="4">
    <source>
        <dbReference type="Proteomes" id="UP000477980"/>
    </source>
</evidence>
<dbReference type="AlphaFoldDB" id="A0A6G1VLD8"/>
<sequence>MNGSELRQILTKRKISISELAEKLHMSQPNLSNQFNVQDVKSGVLERICDALDVKMDFFYEGTKYLNDSSSSDNSPGLNHHDEQPTEEMSDNDKDKEISYLRGQIKVLEKINEKLLNMTQTVGQTVGQTVDQSVAYQKKHA</sequence>
<dbReference type="Proteomes" id="UP000477980">
    <property type="component" value="Unassembled WGS sequence"/>
</dbReference>
<dbReference type="InterPro" id="IPR010982">
    <property type="entry name" value="Lambda_DNA-bd_dom_sf"/>
</dbReference>
<dbReference type="Gene3D" id="1.10.260.40">
    <property type="entry name" value="lambda repressor-like DNA-binding domains"/>
    <property type="match status" value="1"/>
</dbReference>
<dbReference type="CDD" id="cd00093">
    <property type="entry name" value="HTH_XRE"/>
    <property type="match status" value="1"/>
</dbReference>
<organism evidence="3 4">
    <name type="scientific">Segatella copri</name>
    <dbReference type="NCBI Taxonomy" id="165179"/>
    <lineage>
        <taxon>Bacteria</taxon>
        <taxon>Pseudomonadati</taxon>
        <taxon>Bacteroidota</taxon>
        <taxon>Bacteroidia</taxon>
        <taxon>Bacteroidales</taxon>
        <taxon>Prevotellaceae</taxon>
        <taxon>Segatella</taxon>
    </lineage>
</organism>
<evidence type="ECO:0000256" key="1">
    <source>
        <dbReference type="SAM" id="MobiDB-lite"/>
    </source>
</evidence>
<dbReference type="SMART" id="SM00530">
    <property type="entry name" value="HTH_XRE"/>
    <property type="match status" value="1"/>
</dbReference>
<proteinExistence type="predicted"/>
<dbReference type="EMBL" id="VZAH01000077">
    <property type="protein sequence ID" value="MQP14210.1"/>
    <property type="molecule type" value="Genomic_DNA"/>
</dbReference>
<name>A0A6G1VLD8_9BACT</name>
<evidence type="ECO:0000313" key="3">
    <source>
        <dbReference type="EMBL" id="MQP14210.1"/>
    </source>
</evidence>
<accession>A0A6G1VLD8</accession>
<dbReference type="GO" id="GO:0003677">
    <property type="term" value="F:DNA binding"/>
    <property type="evidence" value="ECO:0007669"/>
    <property type="project" value="InterPro"/>
</dbReference>
<feature type="region of interest" description="Disordered" evidence="1">
    <location>
        <begin position="66"/>
        <end position="96"/>
    </location>
</feature>
<feature type="compositionally biased region" description="Polar residues" evidence="1">
    <location>
        <begin position="66"/>
        <end position="77"/>
    </location>
</feature>
<protein>
    <submittedName>
        <fullName evidence="3">XRE family transcriptional regulator</fullName>
    </submittedName>
</protein>
<gene>
    <name evidence="3" type="ORF">F7D25_07265</name>
</gene>
<reference evidence="3 4" key="1">
    <citation type="submission" date="2019-09" db="EMBL/GenBank/DDBJ databases">
        <title>Distinct polysaccharide growth profiles of human intestinal Prevotella copri isolates.</title>
        <authorList>
            <person name="Fehlner-Peach H."/>
            <person name="Magnabosco C."/>
            <person name="Raghavan V."/>
            <person name="Scher J.U."/>
            <person name="Tett A."/>
            <person name="Cox L.M."/>
            <person name="Gottsegen C."/>
            <person name="Watters A."/>
            <person name="Wiltshire- Gordon J.D."/>
            <person name="Segata N."/>
            <person name="Bonneau R."/>
            <person name="Littman D.R."/>
        </authorList>
    </citation>
    <scope>NUCLEOTIDE SEQUENCE [LARGE SCALE GENOMIC DNA]</scope>
    <source>
        <strain evidence="4">iAA917</strain>
    </source>
</reference>
<evidence type="ECO:0000259" key="2">
    <source>
        <dbReference type="PROSITE" id="PS50943"/>
    </source>
</evidence>